<dbReference type="HAMAP" id="MF_00048">
    <property type="entry name" value="UPF0102"/>
    <property type="match status" value="1"/>
</dbReference>
<dbReference type="InterPro" id="IPR011856">
    <property type="entry name" value="tRNA_endonuc-like_dom_sf"/>
</dbReference>
<dbReference type="GO" id="GO:0003676">
    <property type="term" value="F:nucleic acid binding"/>
    <property type="evidence" value="ECO:0007669"/>
    <property type="project" value="InterPro"/>
</dbReference>
<evidence type="ECO:0000256" key="1">
    <source>
        <dbReference type="ARBA" id="ARBA00006738"/>
    </source>
</evidence>
<dbReference type="RefSeq" id="WP_232057883.1">
    <property type="nucleotide sequence ID" value="NZ_AP019400.1"/>
</dbReference>
<dbReference type="NCBIfam" id="NF009154">
    <property type="entry name" value="PRK12497.3-3"/>
    <property type="match status" value="1"/>
</dbReference>
<dbReference type="InterPro" id="IPR011335">
    <property type="entry name" value="Restrct_endonuc-II-like"/>
</dbReference>
<dbReference type="PANTHER" id="PTHR34039:SF1">
    <property type="entry name" value="UPF0102 PROTEIN YRAN"/>
    <property type="match status" value="1"/>
</dbReference>
<dbReference type="CDD" id="cd20736">
    <property type="entry name" value="PoNe_Nuclease"/>
    <property type="match status" value="1"/>
</dbReference>
<dbReference type="EMBL" id="AP019400">
    <property type="protein sequence ID" value="BBI34458.1"/>
    <property type="molecule type" value="Genomic_DNA"/>
</dbReference>
<feature type="region of interest" description="Disordered" evidence="3">
    <location>
        <begin position="1"/>
        <end position="22"/>
    </location>
</feature>
<sequence length="141" mass="15669">MEEHSTSPMQGPVKSRHSVANNSRRAVGLAGEEIAATHLQQQSGYVIEERNWRCRSGEIDLIALDGDTLVFIEVRSRTNPTRYGSAVEAITPRKCRQVRELAVIYLKQRKGNPLSIRFDVVAVTLDAEGKATEIKHLPGAF</sequence>
<dbReference type="Pfam" id="PF02021">
    <property type="entry name" value="UPF0102"/>
    <property type="match status" value="1"/>
</dbReference>
<evidence type="ECO:0000313" key="5">
    <source>
        <dbReference type="Proteomes" id="UP000289856"/>
    </source>
</evidence>
<accession>A0A3T1D8W8</accession>
<name>A0A3T1D8W8_9BACL</name>
<dbReference type="SUPFAM" id="SSF52980">
    <property type="entry name" value="Restriction endonuclease-like"/>
    <property type="match status" value="1"/>
</dbReference>
<dbReference type="NCBIfam" id="TIGR00252">
    <property type="entry name" value="YraN family protein"/>
    <property type="match status" value="1"/>
</dbReference>
<gene>
    <name evidence="4" type="ORF">KCTCHS21_38570</name>
</gene>
<dbReference type="PANTHER" id="PTHR34039">
    <property type="entry name" value="UPF0102 PROTEIN YRAN"/>
    <property type="match status" value="1"/>
</dbReference>
<protein>
    <recommendedName>
        <fullName evidence="2">UPF0102 protein KCTCHS21_38570</fullName>
    </recommendedName>
</protein>
<evidence type="ECO:0000256" key="2">
    <source>
        <dbReference type="HAMAP-Rule" id="MF_00048"/>
    </source>
</evidence>
<dbReference type="InterPro" id="IPR003509">
    <property type="entry name" value="UPF0102_YraN-like"/>
</dbReference>
<dbReference type="Proteomes" id="UP000289856">
    <property type="component" value="Chromosome"/>
</dbReference>
<dbReference type="KEGG" id="cohn:KCTCHS21_38570"/>
<evidence type="ECO:0000256" key="3">
    <source>
        <dbReference type="SAM" id="MobiDB-lite"/>
    </source>
</evidence>
<dbReference type="NCBIfam" id="NF009150">
    <property type="entry name" value="PRK12497.1-3"/>
    <property type="match status" value="1"/>
</dbReference>
<evidence type="ECO:0000313" key="4">
    <source>
        <dbReference type="EMBL" id="BBI34458.1"/>
    </source>
</evidence>
<proteinExistence type="inferred from homology"/>
<keyword evidence="5" id="KW-1185">Reference proteome</keyword>
<comment type="similarity">
    <text evidence="1 2">Belongs to the UPF0102 family.</text>
</comment>
<reference evidence="4 5" key="1">
    <citation type="submission" date="2019-01" db="EMBL/GenBank/DDBJ databases">
        <title>Complete genome sequence of Cohnella hallensis HS21 isolated from Korean fir (Abies koreana) rhizospheric soil.</title>
        <authorList>
            <person name="Jiang L."/>
            <person name="Kang S.W."/>
            <person name="Kim S."/>
            <person name="Jung J."/>
            <person name="Kim C.Y."/>
            <person name="Kim D.H."/>
            <person name="Kim S.W."/>
            <person name="Lee J."/>
        </authorList>
    </citation>
    <scope>NUCLEOTIDE SEQUENCE [LARGE SCALE GENOMIC DNA]</scope>
    <source>
        <strain evidence="4 5">HS21</strain>
    </source>
</reference>
<dbReference type="Gene3D" id="3.40.1350.10">
    <property type="match status" value="1"/>
</dbReference>
<dbReference type="AlphaFoldDB" id="A0A3T1D8W8"/>
<organism evidence="4 5">
    <name type="scientific">Cohnella abietis</name>
    <dbReference type="NCBI Taxonomy" id="2507935"/>
    <lineage>
        <taxon>Bacteria</taxon>
        <taxon>Bacillati</taxon>
        <taxon>Bacillota</taxon>
        <taxon>Bacilli</taxon>
        <taxon>Bacillales</taxon>
        <taxon>Paenibacillaceae</taxon>
        <taxon>Cohnella</taxon>
    </lineage>
</organism>